<dbReference type="EMBL" id="JBJQOH010000007">
    <property type="protein sequence ID" value="KAL3681229.1"/>
    <property type="molecule type" value="Genomic_DNA"/>
</dbReference>
<feature type="compositionally biased region" description="Polar residues" evidence="1">
    <location>
        <begin position="81"/>
        <end position="91"/>
    </location>
</feature>
<comment type="caution">
    <text evidence="2">The sequence shown here is derived from an EMBL/GenBank/DDBJ whole genome shotgun (WGS) entry which is preliminary data.</text>
</comment>
<name>A0ABD3GVS3_9MARC</name>
<organism evidence="2 3">
    <name type="scientific">Riccia sorocarpa</name>
    <dbReference type="NCBI Taxonomy" id="122646"/>
    <lineage>
        <taxon>Eukaryota</taxon>
        <taxon>Viridiplantae</taxon>
        <taxon>Streptophyta</taxon>
        <taxon>Embryophyta</taxon>
        <taxon>Marchantiophyta</taxon>
        <taxon>Marchantiopsida</taxon>
        <taxon>Marchantiidae</taxon>
        <taxon>Marchantiales</taxon>
        <taxon>Ricciaceae</taxon>
        <taxon>Riccia</taxon>
    </lineage>
</organism>
<feature type="compositionally biased region" description="Basic and acidic residues" evidence="1">
    <location>
        <begin position="1"/>
        <end position="10"/>
    </location>
</feature>
<evidence type="ECO:0000313" key="3">
    <source>
        <dbReference type="Proteomes" id="UP001633002"/>
    </source>
</evidence>
<keyword evidence="3" id="KW-1185">Reference proteome</keyword>
<gene>
    <name evidence="2" type="ORF">R1sor_024185</name>
</gene>
<feature type="region of interest" description="Disordered" evidence="1">
    <location>
        <begin position="1"/>
        <end position="91"/>
    </location>
</feature>
<feature type="compositionally biased region" description="Low complexity" evidence="1">
    <location>
        <begin position="15"/>
        <end position="33"/>
    </location>
</feature>
<protein>
    <submittedName>
        <fullName evidence="2">Uncharacterized protein</fullName>
    </submittedName>
</protein>
<feature type="compositionally biased region" description="Polar residues" evidence="1">
    <location>
        <begin position="52"/>
        <end position="63"/>
    </location>
</feature>
<reference evidence="2 3" key="1">
    <citation type="submission" date="2024-09" db="EMBL/GenBank/DDBJ databases">
        <title>Chromosome-scale assembly of Riccia sorocarpa.</title>
        <authorList>
            <person name="Paukszto L."/>
        </authorList>
    </citation>
    <scope>NUCLEOTIDE SEQUENCE [LARGE SCALE GENOMIC DNA]</scope>
    <source>
        <strain evidence="2">LP-2024</strain>
        <tissue evidence="2">Aerial parts of the thallus</tissue>
    </source>
</reference>
<dbReference type="Proteomes" id="UP001633002">
    <property type="component" value="Unassembled WGS sequence"/>
</dbReference>
<evidence type="ECO:0000313" key="2">
    <source>
        <dbReference type="EMBL" id="KAL3681229.1"/>
    </source>
</evidence>
<accession>A0ABD3GVS3</accession>
<sequence length="91" mass="9674">MGLAEPERMHSSFARGGSSSRRPVISSSRPSLSTEVVDPARTPATKMGPISLRTSMQRGSPVTSAEPKRTGRDIYGGISGRNPSSSRNSKE</sequence>
<proteinExistence type="predicted"/>
<dbReference type="AlphaFoldDB" id="A0ABD3GVS3"/>
<evidence type="ECO:0000256" key="1">
    <source>
        <dbReference type="SAM" id="MobiDB-lite"/>
    </source>
</evidence>